<dbReference type="RefSeq" id="WP_150897590.1">
    <property type="nucleotide sequence ID" value="NZ_VXDD01000005.1"/>
</dbReference>
<dbReference type="EMBL" id="VXDD01000005">
    <property type="protein sequence ID" value="KAB0300184.1"/>
    <property type="molecule type" value="Genomic_DNA"/>
</dbReference>
<reference evidence="1 2" key="1">
    <citation type="submission" date="2019-09" db="EMBL/GenBank/DDBJ databases">
        <title>Vibrio Fortis S7-72.</title>
        <authorList>
            <person name="Das S.K."/>
        </authorList>
    </citation>
    <scope>NUCLEOTIDE SEQUENCE [LARGE SCALE GENOMIC DNA]</scope>
    <source>
        <strain evidence="1 2">S7-72</strain>
    </source>
</reference>
<comment type="caution">
    <text evidence="1">The sequence shown here is derived from an EMBL/GenBank/DDBJ whole genome shotgun (WGS) entry which is preliminary data.</text>
</comment>
<accession>A0A5N3S024</accession>
<evidence type="ECO:0000313" key="1">
    <source>
        <dbReference type="EMBL" id="KAB0300184.1"/>
    </source>
</evidence>
<gene>
    <name evidence="1" type="ORF">F2Z80_24110</name>
</gene>
<sequence>MLATLFYNPYTPHYYEVLIKDITPRSMIEITESKDLIYAGYLGDVGMACLSSYKQQNRIPTATSNTFKLRIWGASDEHYITLNALNGEVHSYLLWDKISQGSYRVKAEKVDLSKRCSVTMRGFVDNS</sequence>
<organism evidence="1 2">
    <name type="scientific">Vibrio fortis</name>
    <dbReference type="NCBI Taxonomy" id="212667"/>
    <lineage>
        <taxon>Bacteria</taxon>
        <taxon>Pseudomonadati</taxon>
        <taxon>Pseudomonadota</taxon>
        <taxon>Gammaproteobacteria</taxon>
        <taxon>Vibrionales</taxon>
        <taxon>Vibrionaceae</taxon>
        <taxon>Vibrio</taxon>
    </lineage>
</organism>
<dbReference type="Proteomes" id="UP000326687">
    <property type="component" value="Unassembled WGS sequence"/>
</dbReference>
<name>A0A5N3S024_9VIBR</name>
<proteinExistence type="predicted"/>
<protein>
    <submittedName>
        <fullName evidence="1">Uncharacterized protein</fullName>
    </submittedName>
</protein>
<dbReference type="AlphaFoldDB" id="A0A5N3S024"/>
<evidence type="ECO:0000313" key="2">
    <source>
        <dbReference type="Proteomes" id="UP000326687"/>
    </source>
</evidence>